<dbReference type="Gene3D" id="2.30.30.140">
    <property type="match status" value="1"/>
</dbReference>
<dbReference type="SUPFAM" id="SSF159127">
    <property type="entry name" value="HupF/HypC-like"/>
    <property type="match status" value="1"/>
</dbReference>
<sequence length="94" mass="10425">MCLAIPGKVTKVFEENGLKMGNVDFSGTLTKVCLEYVPEIRVGDYTVVHAGFAISIIDEEEAMKSFEAWQQVIEASEREGLDIYGNPLPKKEAE</sequence>
<reference evidence="2 3" key="1">
    <citation type="submission" date="2008-06" db="EMBL/GenBank/DDBJ databases">
        <title>Complete sequence of Chloroherpeton thalassium ATCC 35110.</title>
        <authorList>
            <consortium name="US DOE Joint Genome Institute"/>
            <person name="Lucas S."/>
            <person name="Copeland A."/>
            <person name="Lapidus A."/>
            <person name="Glavina del Rio T."/>
            <person name="Dalin E."/>
            <person name="Tice H."/>
            <person name="Bruce D."/>
            <person name="Goodwin L."/>
            <person name="Pitluck S."/>
            <person name="Schmutz J."/>
            <person name="Larimer F."/>
            <person name="Land M."/>
            <person name="Hauser L."/>
            <person name="Kyrpides N."/>
            <person name="Mikhailova N."/>
            <person name="Liu Z."/>
            <person name="Li T."/>
            <person name="Zhao F."/>
            <person name="Overmann J."/>
            <person name="Bryant D.A."/>
            <person name="Richardson P."/>
        </authorList>
    </citation>
    <scope>NUCLEOTIDE SEQUENCE [LARGE SCALE GENOMIC DNA]</scope>
    <source>
        <strain evidence="3">ATCC 35110 / GB-78</strain>
    </source>
</reference>
<dbReference type="AlphaFoldDB" id="B3QTT4"/>
<dbReference type="HOGENOM" id="CLU_159381_1_0_10"/>
<dbReference type="GO" id="GO:1902670">
    <property type="term" value="F:carbon dioxide binding"/>
    <property type="evidence" value="ECO:0007669"/>
    <property type="project" value="TreeGrafter"/>
</dbReference>
<dbReference type="PROSITE" id="PS01097">
    <property type="entry name" value="HUPF_HYPC"/>
    <property type="match status" value="1"/>
</dbReference>
<protein>
    <submittedName>
        <fullName evidence="2">Hydrogenase assembly chaperone hypC/hupF</fullName>
    </submittedName>
</protein>
<dbReference type="PRINTS" id="PR00445">
    <property type="entry name" value="HUPFHYPC"/>
</dbReference>
<dbReference type="GO" id="GO:0051604">
    <property type="term" value="P:protein maturation"/>
    <property type="evidence" value="ECO:0007669"/>
    <property type="project" value="TreeGrafter"/>
</dbReference>
<dbReference type="PANTHER" id="PTHR35177:SF2">
    <property type="entry name" value="HYDROGENASE MATURATION FACTOR HYBG"/>
    <property type="match status" value="1"/>
</dbReference>
<evidence type="ECO:0000313" key="2">
    <source>
        <dbReference type="EMBL" id="ACF14282.1"/>
    </source>
</evidence>
<dbReference type="InterPro" id="IPR019812">
    <property type="entry name" value="Hydgase_assmbl_chp_CS"/>
</dbReference>
<accession>B3QTT4</accession>
<dbReference type="OrthoDB" id="9806017at2"/>
<dbReference type="STRING" id="517418.Ctha_1825"/>
<comment type="similarity">
    <text evidence="1">Belongs to the HupF/HypC family.</text>
</comment>
<dbReference type="PANTHER" id="PTHR35177">
    <property type="entry name" value="HYDROGENASE MATURATION FACTOR HYBG"/>
    <property type="match status" value="1"/>
</dbReference>
<gene>
    <name evidence="2" type="ordered locus">Ctha_1825</name>
</gene>
<proteinExistence type="inferred from homology"/>
<evidence type="ECO:0000313" key="3">
    <source>
        <dbReference type="Proteomes" id="UP000001208"/>
    </source>
</evidence>
<dbReference type="GO" id="GO:0005506">
    <property type="term" value="F:iron ion binding"/>
    <property type="evidence" value="ECO:0007669"/>
    <property type="project" value="TreeGrafter"/>
</dbReference>
<dbReference type="InterPro" id="IPR001109">
    <property type="entry name" value="Hydrogenase_HupF/HypC"/>
</dbReference>
<dbReference type="Pfam" id="PF01455">
    <property type="entry name" value="HupF_HypC"/>
    <property type="match status" value="1"/>
</dbReference>
<evidence type="ECO:0000256" key="1">
    <source>
        <dbReference type="ARBA" id="ARBA00006018"/>
    </source>
</evidence>
<dbReference type="RefSeq" id="WP_012500366.1">
    <property type="nucleotide sequence ID" value="NC_011026.1"/>
</dbReference>
<dbReference type="EMBL" id="CP001100">
    <property type="protein sequence ID" value="ACF14282.1"/>
    <property type="molecule type" value="Genomic_DNA"/>
</dbReference>
<dbReference type="eggNOG" id="COG0298">
    <property type="taxonomic scope" value="Bacteria"/>
</dbReference>
<organism evidence="2 3">
    <name type="scientific">Chloroherpeton thalassium (strain ATCC 35110 / GB-78)</name>
    <dbReference type="NCBI Taxonomy" id="517418"/>
    <lineage>
        <taxon>Bacteria</taxon>
        <taxon>Pseudomonadati</taxon>
        <taxon>Chlorobiota</taxon>
        <taxon>Chlorobiia</taxon>
        <taxon>Chlorobiales</taxon>
        <taxon>Chloroherpetonaceae</taxon>
        <taxon>Chloroherpeton</taxon>
    </lineage>
</organism>
<name>B3QTT4_CHLT3</name>
<dbReference type="Proteomes" id="UP000001208">
    <property type="component" value="Chromosome"/>
</dbReference>
<dbReference type="NCBIfam" id="TIGR00074">
    <property type="entry name" value="hypC_hupF"/>
    <property type="match status" value="1"/>
</dbReference>
<dbReference type="FunFam" id="2.30.30.140:FF:000022">
    <property type="entry name" value="Hydrogenase assembly chaperone HybG"/>
    <property type="match status" value="1"/>
</dbReference>
<keyword evidence="3" id="KW-1185">Reference proteome</keyword>
<dbReference type="KEGG" id="cts:Ctha_1825"/>